<dbReference type="Gene3D" id="3.40.50.300">
    <property type="entry name" value="P-loop containing nucleotide triphosphate hydrolases"/>
    <property type="match status" value="2"/>
</dbReference>
<dbReference type="PANTHER" id="PTHR13710:SF153">
    <property type="entry name" value="RECQ-LIKE DNA HELICASE BLM"/>
    <property type="match status" value="1"/>
</dbReference>
<dbReference type="OrthoDB" id="10261556at2759"/>
<keyword evidence="5" id="KW-0413">Isomerase</keyword>
<evidence type="ECO:0000313" key="12">
    <source>
        <dbReference type="EMBL" id="PPQ92834.1"/>
    </source>
</evidence>
<feature type="region of interest" description="Disordered" evidence="9">
    <location>
        <begin position="621"/>
        <end position="682"/>
    </location>
</feature>
<dbReference type="PANTHER" id="PTHR13710">
    <property type="entry name" value="DNA HELICASE RECQ FAMILY MEMBER"/>
    <property type="match status" value="1"/>
</dbReference>
<dbReference type="Pfam" id="PF00271">
    <property type="entry name" value="Helicase_C"/>
    <property type="match status" value="1"/>
</dbReference>
<dbReference type="InterPro" id="IPR014001">
    <property type="entry name" value="Helicase_ATP-bd"/>
</dbReference>
<dbReference type="STRING" id="93625.A0A409XQ40"/>
<dbReference type="InterPro" id="IPR011545">
    <property type="entry name" value="DEAD/DEAH_box_helicase_dom"/>
</dbReference>
<dbReference type="SUPFAM" id="SSF52540">
    <property type="entry name" value="P-loop containing nucleoside triphosphate hydrolases"/>
    <property type="match status" value="1"/>
</dbReference>
<dbReference type="PROSITE" id="PS51194">
    <property type="entry name" value="HELICASE_CTER"/>
    <property type="match status" value="1"/>
</dbReference>
<dbReference type="InterPro" id="IPR027417">
    <property type="entry name" value="P-loop_NTPase"/>
</dbReference>
<dbReference type="Pfam" id="PF00270">
    <property type="entry name" value="DEAD"/>
    <property type="match status" value="1"/>
</dbReference>
<sequence>MFTQLSQPPVGTHHKVKPLKKSLSVKLAALEKELENLPDLIEQKFKKWTNGARDFQLACMRAQILKKDVLLQAATGLGKTGIAAGPHLLPSSQGKVTFVVSPLLALEDEQVATFRDEFGLKAIAINSTNGGCSHSVMAQIIAGAWQIVLLSPEMLVGARFVDGVLRKIGSRCLAVFIDEAHCVSHWGASFRKAYSRIGLIRAFLPRDTPIVAVTATLTPLVQQDLVSKLQFNRNEYLFINLGNDRQNVSQVVRAMEHPANTFRDLDFLVPIDMSSPNNIRKGFLYCDDIKAGSLITDYLNKRVTPVYRHYGLIRPYNASMSKKYRKRVMRLFCQGKIRILVCTDAAGMGCDIPDVDIVVQWKVAETLSSWVQRAGRAARGHGRQGLSVMIVEKAAFEIIAFPSLSIDPSLSSTTQDTAESRGIGRGRVRALHRRVQGRVAATKQGAEYAVAHGQKRGTYGAEHDEIVRIDETNVTSEMLRDAKGEGIYFYVQTTNCRRSVLLVEPAMCCDLCNSTLFDQVRPSMPQQATRQRMPKRVAPVDSVRTALYQWRRAMKAKYWAHGLWGPQAILNDDTCEALASIGPIESMELLSSILKPGWEWWDKLGMELFIFLQSLDIPPLPKRGVKRRPGKESAENLAPGPSTSAHSSPSKRARAGATVPPMPQLPSPPSTSSNSTQTAPRR</sequence>
<gene>
    <name evidence="12" type="ORF">CVT25_004322</name>
</gene>
<feature type="compositionally biased region" description="Pro residues" evidence="9">
    <location>
        <begin position="660"/>
        <end position="669"/>
    </location>
</feature>
<proteinExistence type="inferred from homology"/>
<feature type="compositionally biased region" description="Low complexity" evidence="9">
    <location>
        <begin position="670"/>
        <end position="682"/>
    </location>
</feature>
<evidence type="ECO:0000259" key="10">
    <source>
        <dbReference type="PROSITE" id="PS51192"/>
    </source>
</evidence>
<evidence type="ECO:0000256" key="8">
    <source>
        <dbReference type="ARBA" id="ARBA00034808"/>
    </source>
</evidence>
<evidence type="ECO:0000256" key="4">
    <source>
        <dbReference type="ARBA" id="ARBA00023125"/>
    </source>
</evidence>
<evidence type="ECO:0000313" key="13">
    <source>
        <dbReference type="Proteomes" id="UP000283269"/>
    </source>
</evidence>
<dbReference type="SMART" id="SM00487">
    <property type="entry name" value="DEXDc"/>
    <property type="match status" value="1"/>
</dbReference>
<dbReference type="GO" id="GO:0009378">
    <property type="term" value="F:four-way junction helicase activity"/>
    <property type="evidence" value="ECO:0007669"/>
    <property type="project" value="TreeGrafter"/>
</dbReference>
<dbReference type="GO" id="GO:0043138">
    <property type="term" value="F:3'-5' DNA helicase activity"/>
    <property type="evidence" value="ECO:0007669"/>
    <property type="project" value="UniProtKB-EC"/>
</dbReference>
<evidence type="ECO:0000256" key="9">
    <source>
        <dbReference type="SAM" id="MobiDB-lite"/>
    </source>
</evidence>
<dbReference type="GO" id="GO:0005634">
    <property type="term" value="C:nucleus"/>
    <property type="evidence" value="ECO:0007669"/>
    <property type="project" value="TreeGrafter"/>
</dbReference>
<organism evidence="12 13">
    <name type="scientific">Psilocybe cyanescens</name>
    <dbReference type="NCBI Taxonomy" id="93625"/>
    <lineage>
        <taxon>Eukaryota</taxon>
        <taxon>Fungi</taxon>
        <taxon>Dikarya</taxon>
        <taxon>Basidiomycota</taxon>
        <taxon>Agaricomycotina</taxon>
        <taxon>Agaricomycetes</taxon>
        <taxon>Agaricomycetidae</taxon>
        <taxon>Agaricales</taxon>
        <taxon>Agaricineae</taxon>
        <taxon>Strophariaceae</taxon>
        <taxon>Psilocybe</taxon>
    </lineage>
</organism>
<feature type="domain" description="Helicase C-terminal" evidence="11">
    <location>
        <begin position="261"/>
        <end position="418"/>
    </location>
</feature>
<dbReference type="EC" id="5.6.2.4" evidence="8"/>
<dbReference type="GO" id="GO:0000724">
    <property type="term" value="P:double-strand break repair via homologous recombination"/>
    <property type="evidence" value="ECO:0007669"/>
    <property type="project" value="TreeGrafter"/>
</dbReference>
<comment type="similarity">
    <text evidence="1">Belongs to the helicase family. RecQ subfamily.</text>
</comment>
<dbReference type="PROSITE" id="PS51192">
    <property type="entry name" value="HELICASE_ATP_BIND_1"/>
    <property type="match status" value="1"/>
</dbReference>
<evidence type="ECO:0000256" key="5">
    <source>
        <dbReference type="ARBA" id="ARBA00023235"/>
    </source>
</evidence>
<dbReference type="InterPro" id="IPR001650">
    <property type="entry name" value="Helicase_C-like"/>
</dbReference>
<name>A0A409XQ40_PSICY</name>
<evidence type="ECO:0000256" key="3">
    <source>
        <dbReference type="ARBA" id="ARBA00022840"/>
    </source>
</evidence>
<keyword evidence="3" id="KW-0067">ATP-binding</keyword>
<dbReference type="AlphaFoldDB" id="A0A409XQ40"/>
<dbReference type="GO" id="GO:0005524">
    <property type="term" value="F:ATP binding"/>
    <property type="evidence" value="ECO:0007669"/>
    <property type="project" value="UniProtKB-KW"/>
</dbReference>
<dbReference type="InParanoid" id="A0A409XQ40"/>
<accession>A0A409XQ40</accession>
<dbReference type="SMART" id="SM00490">
    <property type="entry name" value="HELICc"/>
    <property type="match status" value="1"/>
</dbReference>
<evidence type="ECO:0000256" key="7">
    <source>
        <dbReference type="ARBA" id="ARBA00034617"/>
    </source>
</evidence>
<comment type="catalytic activity">
    <reaction evidence="7">
        <text>Couples ATP hydrolysis with the unwinding of duplex DNA by translocating in the 3'-5' direction.</text>
        <dbReference type="EC" id="5.6.2.4"/>
    </reaction>
</comment>
<protein>
    <recommendedName>
        <fullName evidence="8">DNA 3'-5' helicase</fullName>
        <ecNumber evidence="8">5.6.2.4</ecNumber>
    </recommendedName>
</protein>
<evidence type="ECO:0000256" key="6">
    <source>
        <dbReference type="ARBA" id="ARBA00023242"/>
    </source>
</evidence>
<comment type="caution">
    <text evidence="12">The sequence shown here is derived from an EMBL/GenBank/DDBJ whole genome shotgun (WGS) entry which is preliminary data.</text>
</comment>
<dbReference type="EMBL" id="NHYD01000963">
    <property type="protein sequence ID" value="PPQ92834.1"/>
    <property type="molecule type" value="Genomic_DNA"/>
</dbReference>
<evidence type="ECO:0000256" key="1">
    <source>
        <dbReference type="ARBA" id="ARBA00005446"/>
    </source>
</evidence>
<dbReference type="Proteomes" id="UP000283269">
    <property type="component" value="Unassembled WGS sequence"/>
</dbReference>
<evidence type="ECO:0000259" key="11">
    <source>
        <dbReference type="PROSITE" id="PS51194"/>
    </source>
</evidence>
<reference evidence="12 13" key="1">
    <citation type="journal article" date="2018" name="Evol. Lett.">
        <title>Horizontal gene cluster transfer increased hallucinogenic mushroom diversity.</title>
        <authorList>
            <person name="Reynolds H.T."/>
            <person name="Vijayakumar V."/>
            <person name="Gluck-Thaler E."/>
            <person name="Korotkin H.B."/>
            <person name="Matheny P.B."/>
            <person name="Slot J.C."/>
        </authorList>
    </citation>
    <scope>NUCLEOTIDE SEQUENCE [LARGE SCALE GENOMIC DNA]</scope>
    <source>
        <strain evidence="12 13">2631</strain>
    </source>
</reference>
<dbReference type="GO" id="GO:0005694">
    <property type="term" value="C:chromosome"/>
    <property type="evidence" value="ECO:0007669"/>
    <property type="project" value="TreeGrafter"/>
</dbReference>
<dbReference type="GO" id="GO:0005737">
    <property type="term" value="C:cytoplasm"/>
    <property type="evidence" value="ECO:0007669"/>
    <property type="project" value="TreeGrafter"/>
</dbReference>
<evidence type="ECO:0000256" key="2">
    <source>
        <dbReference type="ARBA" id="ARBA00022741"/>
    </source>
</evidence>
<keyword evidence="6" id="KW-0539">Nucleus</keyword>
<dbReference type="GO" id="GO:0003677">
    <property type="term" value="F:DNA binding"/>
    <property type="evidence" value="ECO:0007669"/>
    <property type="project" value="UniProtKB-KW"/>
</dbReference>
<keyword evidence="13" id="KW-1185">Reference proteome</keyword>
<keyword evidence="4" id="KW-0238">DNA-binding</keyword>
<feature type="domain" description="Helicase ATP-binding" evidence="10">
    <location>
        <begin position="60"/>
        <end position="235"/>
    </location>
</feature>
<keyword evidence="2" id="KW-0547">Nucleotide-binding</keyword>